<protein>
    <submittedName>
        <fullName evidence="3">Glyoxalase-like domain</fullName>
    </submittedName>
    <submittedName>
        <fullName evidence="2">VOC family protein</fullName>
    </submittedName>
</protein>
<feature type="domain" description="Glyoxalase-like" evidence="1">
    <location>
        <begin position="6"/>
        <end position="174"/>
    </location>
</feature>
<reference evidence="4" key="1">
    <citation type="submission" date="2018-08" db="EMBL/GenBank/DDBJ databases">
        <authorList>
            <person name="Hornung B."/>
        </authorList>
    </citation>
    <scope>NUCLEOTIDE SEQUENCE [LARGE SCALE GENOMIC DNA]</scope>
</reference>
<proteinExistence type="predicted"/>
<evidence type="ECO:0000313" key="3">
    <source>
        <dbReference type="EMBL" id="SYZ33392.1"/>
    </source>
</evidence>
<dbReference type="Pfam" id="PF13468">
    <property type="entry name" value="Glyoxalase_3"/>
    <property type="match status" value="1"/>
</dbReference>
<evidence type="ECO:0000259" key="1">
    <source>
        <dbReference type="Pfam" id="PF13468"/>
    </source>
</evidence>
<dbReference type="Gene3D" id="3.10.180.10">
    <property type="entry name" value="2,3-Dihydroxybiphenyl 1,2-Dioxygenase, domain 1"/>
    <property type="match status" value="1"/>
</dbReference>
<dbReference type="InterPro" id="IPR025870">
    <property type="entry name" value="Glyoxalase-like_dom"/>
</dbReference>
<evidence type="ECO:0000313" key="2">
    <source>
        <dbReference type="EMBL" id="RLP07985.1"/>
    </source>
</evidence>
<accession>A0A383S751</accession>
<dbReference type="InterPro" id="IPR029068">
    <property type="entry name" value="Glyas_Bleomycin-R_OHBP_Dase"/>
</dbReference>
<evidence type="ECO:0000313" key="5">
    <source>
        <dbReference type="Proteomes" id="UP000279336"/>
    </source>
</evidence>
<keyword evidence="4" id="KW-1185">Reference proteome</keyword>
<dbReference type="Proteomes" id="UP000263928">
    <property type="component" value="Unassembled WGS sequence"/>
</dbReference>
<evidence type="ECO:0000313" key="4">
    <source>
        <dbReference type="Proteomes" id="UP000263928"/>
    </source>
</evidence>
<name>A0A383S751_9ACTN</name>
<dbReference type="EMBL" id="UNQJ01000007">
    <property type="protein sequence ID" value="SYZ33392.1"/>
    <property type="molecule type" value="Genomic_DNA"/>
</dbReference>
<reference evidence="3" key="2">
    <citation type="submission" date="2018-08" db="EMBL/GenBank/DDBJ databases">
        <authorList>
            <person name="Ferrada E.E."/>
            <person name="Latorre B.A."/>
        </authorList>
    </citation>
    <scope>NUCLEOTIDE SEQUENCE [LARGE SCALE GENOMIC DNA]</scope>
    <source>
        <strain evidence="3">Propionibacterium_australiense1</strain>
    </source>
</reference>
<sequence length="202" mass="22470">MARIGHVIYKADDLEQAVAEFRAEGFEVEYGKARNPHNALIYFSTGPYVEIIAGIHMPAVVRGALALTGHRRMVEDYDRLAQAPQGYSRIVFEVEREQFTALKHLCAVHDRSTVISPVTRKDPHGRRISCRCLVPDDWSVPMFVTPFAVDTHRASAHPNGFTRIEEIRYAGSETAVGICLGAQAEERLRCSIGDGTIEVSFA</sequence>
<gene>
    <name evidence="2" type="ORF">D7U36_10515</name>
    <name evidence="3" type="ORF">PROPAUS_1311</name>
</gene>
<reference evidence="2 5" key="3">
    <citation type="submission" date="2018-10" db="EMBL/GenBank/DDBJ databases">
        <title>Propionibacterium australiense Genome Sequencing and Assembly.</title>
        <authorList>
            <person name="Bernier A.-M."/>
            <person name="Bernard K."/>
        </authorList>
    </citation>
    <scope>NUCLEOTIDE SEQUENCE [LARGE SCALE GENOMIC DNA]</scope>
    <source>
        <strain evidence="2 5">NML98A078</strain>
    </source>
</reference>
<dbReference type="Proteomes" id="UP000279336">
    <property type="component" value="Unassembled WGS sequence"/>
</dbReference>
<organism evidence="3 4">
    <name type="scientific">Propionibacterium australiense</name>
    <dbReference type="NCBI Taxonomy" id="119981"/>
    <lineage>
        <taxon>Bacteria</taxon>
        <taxon>Bacillati</taxon>
        <taxon>Actinomycetota</taxon>
        <taxon>Actinomycetes</taxon>
        <taxon>Propionibacteriales</taxon>
        <taxon>Propionibacteriaceae</taxon>
        <taxon>Propionibacterium</taxon>
    </lineage>
</organism>
<dbReference type="AlphaFoldDB" id="A0A383S751"/>
<dbReference type="OrthoDB" id="3252514at2"/>
<dbReference type="EMBL" id="RCIW01000016">
    <property type="protein sequence ID" value="RLP07985.1"/>
    <property type="molecule type" value="Genomic_DNA"/>
</dbReference>
<dbReference type="RefSeq" id="WP_119161737.1">
    <property type="nucleotide sequence ID" value="NZ_LR134442.1"/>
</dbReference>